<keyword evidence="2" id="KW-0961">Cell wall biogenesis/degradation</keyword>
<dbReference type="InterPro" id="IPR005761">
    <property type="entry name" value="UDP-N-AcMur-Glu-dNH2Pim_ligase"/>
</dbReference>
<evidence type="ECO:0000313" key="5">
    <source>
        <dbReference type="EMBL" id="MEE8659347.1"/>
    </source>
</evidence>
<comment type="pathway">
    <text evidence="2">Cell wall biogenesis; peptidoglycan biosynthesis.</text>
</comment>
<dbReference type="NCBIfam" id="NF001124">
    <property type="entry name" value="PRK00139.1-2"/>
    <property type="match status" value="1"/>
</dbReference>
<comment type="caution">
    <text evidence="5">The sequence shown here is derived from an EMBL/GenBank/DDBJ whole genome shotgun (WGS) entry which is preliminary data.</text>
</comment>
<reference evidence="5 6" key="1">
    <citation type="submission" date="2023-10" db="EMBL/GenBank/DDBJ databases">
        <title>Sorlinia euscelidii gen. nov., sp. nov., an acetic acid bacteria isolated from the gut of Euscelidius variegatus emitter.</title>
        <authorList>
            <person name="Michoud G."/>
            <person name="Marasco R."/>
            <person name="Seferji K."/>
            <person name="Gonella E."/>
            <person name="Garuglieri E."/>
            <person name="Alma A."/>
            <person name="Mapelli F."/>
            <person name="Borin S."/>
            <person name="Daffonchio D."/>
            <person name="Crotti E."/>
        </authorList>
    </citation>
    <scope>NUCLEOTIDE SEQUENCE [LARGE SCALE GENOMIC DNA]</scope>
    <source>
        <strain evidence="5 6">EV16P</strain>
    </source>
</reference>
<dbReference type="PANTHER" id="PTHR23135">
    <property type="entry name" value="MUR LIGASE FAMILY MEMBER"/>
    <property type="match status" value="1"/>
</dbReference>
<accession>A0ABU7U3D4</accession>
<name>A0ABU7U3D4_9PROT</name>
<dbReference type="Gene3D" id="3.90.190.20">
    <property type="entry name" value="Mur ligase, C-terminal domain"/>
    <property type="match status" value="1"/>
</dbReference>
<dbReference type="InterPro" id="IPR013221">
    <property type="entry name" value="Mur_ligase_cen"/>
</dbReference>
<dbReference type="Gene3D" id="3.40.1190.10">
    <property type="entry name" value="Mur-like, catalytic domain"/>
    <property type="match status" value="1"/>
</dbReference>
<dbReference type="InterPro" id="IPR004101">
    <property type="entry name" value="Mur_ligase_C"/>
</dbReference>
<dbReference type="GO" id="GO:0016874">
    <property type="term" value="F:ligase activity"/>
    <property type="evidence" value="ECO:0007669"/>
    <property type="project" value="UniProtKB-KW"/>
</dbReference>
<keyword evidence="2" id="KW-0131">Cell cycle</keyword>
<dbReference type="InterPro" id="IPR036615">
    <property type="entry name" value="Mur_ligase_C_dom_sf"/>
</dbReference>
<gene>
    <name evidence="5" type="ORF">DOFOFD_10045</name>
</gene>
<dbReference type="SUPFAM" id="SSF53623">
    <property type="entry name" value="MurD-like peptide ligases, catalytic domain"/>
    <property type="match status" value="1"/>
</dbReference>
<dbReference type="EMBL" id="JAWJZY010000004">
    <property type="protein sequence ID" value="MEE8659347.1"/>
    <property type="molecule type" value="Genomic_DNA"/>
</dbReference>
<feature type="domain" description="Mur ligase C-terminal" evidence="3">
    <location>
        <begin position="268"/>
        <end position="392"/>
    </location>
</feature>
<evidence type="ECO:0000259" key="3">
    <source>
        <dbReference type="Pfam" id="PF02875"/>
    </source>
</evidence>
<sequence>MTIVAGRETLHLASANPRRDLALLAAAFYGAQPAEIAAITGTNGKTSTADFLRQIWMMRGVRCASIGTLGLVSEGLDLRLPPLTTPDPVKLAETLHELKTHHVDHVALEASSHGLDQFRLDGVRLTRVGFSNLTRDHLDYHQTLAAYRNAKLRLFKDILPEGGVAAINADMDPETFAALKDIATSRALALRTVGMAGEALRLVDATPLPTGQRLKLRLYGEMLDDITIPLIGRVQVNNIMLAAALAWDDEDSARQICQSLTQLQGVRGRCEFVATSHHGASIFVDYAHTPDALGHVLQSLRPHAQRRLTVVLGAGGNRDQGKRPLMGQIAARYADQCIVTDDNPRDEDPATIRRAVMQGCPDATEIGDRHTAIAHAVLHAEPGEIVVVTGKGHETGQIIKGAVHPFDDAAVIREILTAAQGGSDIEAADGVNAHDTPG</sequence>
<dbReference type="Pfam" id="PF02875">
    <property type="entry name" value="Mur_ligase_C"/>
    <property type="match status" value="1"/>
</dbReference>
<keyword evidence="5" id="KW-0436">Ligase</keyword>
<comment type="similarity">
    <text evidence="1">Belongs to the MurCDEF family. MurE subfamily.</text>
</comment>
<evidence type="ECO:0000256" key="1">
    <source>
        <dbReference type="ARBA" id="ARBA00005898"/>
    </source>
</evidence>
<evidence type="ECO:0000256" key="2">
    <source>
        <dbReference type="RuleBase" id="RU004135"/>
    </source>
</evidence>
<keyword evidence="2" id="KW-0133">Cell shape</keyword>
<dbReference type="InterPro" id="IPR036565">
    <property type="entry name" value="Mur-like_cat_sf"/>
</dbReference>
<evidence type="ECO:0000259" key="4">
    <source>
        <dbReference type="Pfam" id="PF08245"/>
    </source>
</evidence>
<organism evidence="5 6">
    <name type="scientific">Sorlinia euscelidii</name>
    <dbReference type="NCBI Taxonomy" id="3081148"/>
    <lineage>
        <taxon>Bacteria</taxon>
        <taxon>Pseudomonadati</taxon>
        <taxon>Pseudomonadota</taxon>
        <taxon>Alphaproteobacteria</taxon>
        <taxon>Acetobacterales</taxon>
        <taxon>Acetobacteraceae</taxon>
        <taxon>Sorlinia</taxon>
    </lineage>
</organism>
<feature type="domain" description="Mur ligase central" evidence="4">
    <location>
        <begin position="39"/>
        <end position="246"/>
    </location>
</feature>
<keyword evidence="6" id="KW-1185">Reference proteome</keyword>
<dbReference type="SUPFAM" id="SSF53244">
    <property type="entry name" value="MurD-like peptide ligases, peptide-binding domain"/>
    <property type="match status" value="1"/>
</dbReference>
<comment type="subcellular location">
    <subcellularLocation>
        <location evidence="2">Cytoplasm</location>
    </subcellularLocation>
</comment>
<evidence type="ECO:0000313" key="6">
    <source>
        <dbReference type="Proteomes" id="UP001312908"/>
    </source>
</evidence>
<keyword evidence="2" id="KW-0132">Cell division</keyword>
<proteinExistence type="inferred from homology"/>
<dbReference type="Pfam" id="PF08245">
    <property type="entry name" value="Mur_ligase_M"/>
    <property type="match status" value="1"/>
</dbReference>
<dbReference type="PANTHER" id="PTHR23135:SF4">
    <property type="entry name" value="UDP-N-ACETYLMURAMOYL-L-ALANYL-D-GLUTAMATE--2,6-DIAMINOPIMELATE LIGASE MURE HOMOLOG, CHLOROPLASTIC"/>
    <property type="match status" value="1"/>
</dbReference>
<dbReference type="NCBIfam" id="TIGR01085">
    <property type="entry name" value="murE"/>
    <property type="match status" value="1"/>
</dbReference>
<dbReference type="Proteomes" id="UP001312908">
    <property type="component" value="Unassembled WGS sequence"/>
</dbReference>
<protein>
    <submittedName>
        <fullName evidence="5">UDP-N-acetylmuramoyl-L-alanyl-D-glutamate--2, 6-diaminopimelate ligase</fullName>
    </submittedName>
</protein>
<keyword evidence="2" id="KW-0573">Peptidoglycan synthesis</keyword>